<evidence type="ECO:0000313" key="8">
    <source>
        <dbReference type="Proteomes" id="UP000299211"/>
    </source>
</evidence>
<dbReference type="InterPro" id="IPR036188">
    <property type="entry name" value="FAD/NAD-bd_sf"/>
</dbReference>
<feature type="compositionally biased region" description="Basic residues" evidence="5">
    <location>
        <begin position="519"/>
        <end position="535"/>
    </location>
</feature>
<dbReference type="STRING" id="33903.AQJ43_06815"/>
<dbReference type="GO" id="GO:0004497">
    <property type="term" value="F:monooxygenase activity"/>
    <property type="evidence" value="ECO:0007669"/>
    <property type="project" value="UniProtKB-ARBA"/>
</dbReference>
<dbReference type="Gene3D" id="3.30.9.10">
    <property type="entry name" value="D-Amino Acid Oxidase, subunit A, domain 2"/>
    <property type="match status" value="1"/>
</dbReference>
<feature type="region of interest" description="Disordered" evidence="5">
    <location>
        <begin position="453"/>
        <end position="553"/>
    </location>
</feature>
<reference evidence="7 8" key="1">
    <citation type="submission" date="2019-04" db="EMBL/GenBank/DDBJ databases">
        <title>Draft genome sequences of Streptomyces avermitilis ATCC 31267.</title>
        <authorList>
            <person name="Komaki H."/>
            <person name="Tamura T."/>
            <person name="Hosoyama A."/>
        </authorList>
    </citation>
    <scope>NUCLEOTIDE SEQUENCE [LARGE SCALE GENOMIC DNA]</scope>
    <source>
        <strain evidence="7 8">ATCC 31267</strain>
    </source>
</reference>
<evidence type="ECO:0000256" key="1">
    <source>
        <dbReference type="ARBA" id="ARBA00022714"/>
    </source>
</evidence>
<keyword evidence="4" id="KW-0411">Iron-sulfur</keyword>
<evidence type="ECO:0000259" key="6">
    <source>
        <dbReference type="PROSITE" id="PS51296"/>
    </source>
</evidence>
<dbReference type="SUPFAM" id="SSF50022">
    <property type="entry name" value="ISP domain"/>
    <property type="match status" value="1"/>
</dbReference>
<comment type="caution">
    <text evidence="7">The sequence shown here is derived from an EMBL/GenBank/DDBJ whole genome shotgun (WGS) entry which is preliminary data.</text>
</comment>
<dbReference type="Gene3D" id="2.102.10.10">
    <property type="entry name" value="Rieske [2Fe-2S] iron-sulphur domain"/>
    <property type="match status" value="1"/>
</dbReference>
<dbReference type="GO" id="GO:0016705">
    <property type="term" value="F:oxidoreductase activity, acting on paired donors, with incorporation or reduction of molecular oxygen"/>
    <property type="evidence" value="ECO:0007669"/>
    <property type="project" value="UniProtKB-ARBA"/>
</dbReference>
<dbReference type="Pfam" id="PF00355">
    <property type="entry name" value="Rieske"/>
    <property type="match status" value="1"/>
</dbReference>
<gene>
    <name evidence="7" type="ORF">SAV31267_076850</name>
</gene>
<feature type="compositionally biased region" description="Basic residues" evidence="5">
    <location>
        <begin position="480"/>
        <end position="494"/>
    </location>
</feature>
<dbReference type="Proteomes" id="UP000299211">
    <property type="component" value="Unassembled WGS sequence"/>
</dbReference>
<feature type="domain" description="Rieske" evidence="6">
    <location>
        <begin position="390"/>
        <end position="457"/>
    </location>
</feature>
<dbReference type="InterPro" id="IPR017941">
    <property type="entry name" value="Rieske_2Fe-2S"/>
</dbReference>
<name>A0A4D4N148_STRAX</name>
<dbReference type="PANTHER" id="PTHR13847">
    <property type="entry name" value="SARCOSINE DEHYDROGENASE-RELATED"/>
    <property type="match status" value="1"/>
</dbReference>
<evidence type="ECO:0000313" key="7">
    <source>
        <dbReference type="EMBL" id="GDY78200.1"/>
    </source>
</evidence>
<evidence type="ECO:0000256" key="4">
    <source>
        <dbReference type="ARBA" id="ARBA00023014"/>
    </source>
</evidence>
<keyword evidence="1" id="KW-0001">2Fe-2S</keyword>
<dbReference type="PANTHER" id="PTHR13847:SF274">
    <property type="entry name" value="RIESKE 2FE-2S IRON-SULFUR PROTEIN YHFW-RELATED"/>
    <property type="match status" value="1"/>
</dbReference>
<dbReference type="SUPFAM" id="SSF51905">
    <property type="entry name" value="FAD/NAD(P)-binding domain"/>
    <property type="match status" value="1"/>
</dbReference>
<dbReference type="Gene3D" id="3.50.50.60">
    <property type="entry name" value="FAD/NAD(P)-binding domain"/>
    <property type="match status" value="1"/>
</dbReference>
<organism evidence="7 8">
    <name type="scientific">Streptomyces avermitilis</name>
    <dbReference type="NCBI Taxonomy" id="33903"/>
    <lineage>
        <taxon>Bacteria</taxon>
        <taxon>Bacillati</taxon>
        <taxon>Actinomycetota</taxon>
        <taxon>Actinomycetes</taxon>
        <taxon>Kitasatosporales</taxon>
        <taxon>Streptomycetaceae</taxon>
        <taxon>Streptomyces</taxon>
    </lineage>
</organism>
<dbReference type="InterPro" id="IPR006076">
    <property type="entry name" value="FAD-dep_OxRdtase"/>
</dbReference>
<keyword evidence="3" id="KW-0408">Iron</keyword>
<keyword evidence="2" id="KW-0479">Metal-binding</keyword>
<sequence>MVGAGIAGLSAAWELTRRGRSVAVLEAGRIAAGVTGHTTAKLTALHTLVYDRLRRTRGTDAARLYARSQTDAIRRAAEIVDELGIDCEWEEAAAYTYVRDGARADEVRAEAAAAREAGLPAEYVTETELPFPVAGAVRVTGQAQFHPRKYLLALADEIRRRGGLMHERTRVVDLTEGEPCVLTTENGARITADAVVVATHYPVFDRALLFTRLSPRRELVVAAPIAEERAPRGMYITPEENTRSMRTAPYGEGKRLLIVTGEHFTPGAGDDVEERFERLAEWAARHFGDLTFTHRWATQDNDSTDSVPLVGPLHPGSRHTYVATGFGGWGLSGGIMAGGLLGELITGGTAPWRDLYDPGRVASVVREGTEFLKHQAQVAGHFVGDRLPPLSGPSVTGIAPGDGAVVHAGGERCAVYRDDDGQVHAVSARCTHLGCLVAFNRAERAWECPCHGSRFAPTARSSRAPPYGPWSSATSDRTRSRGRTRARRPPRRRAAATARGEGGRADEGRPRPWPASTGRGRRASPRADRKARRPGPGHATYMSESRQPRPRRWSMLEACGTGCTSTVSAACAPSGPRTRGSTGGSSRRS</sequence>
<evidence type="ECO:0000256" key="3">
    <source>
        <dbReference type="ARBA" id="ARBA00023004"/>
    </source>
</evidence>
<dbReference type="InterPro" id="IPR036922">
    <property type="entry name" value="Rieske_2Fe-2S_sf"/>
</dbReference>
<protein>
    <submittedName>
        <fullName evidence="7">Iron-sulfur-binding protein</fullName>
    </submittedName>
</protein>
<dbReference type="Pfam" id="PF01266">
    <property type="entry name" value="DAO"/>
    <property type="match status" value="1"/>
</dbReference>
<dbReference type="PROSITE" id="PS51296">
    <property type="entry name" value="RIESKE"/>
    <property type="match status" value="1"/>
</dbReference>
<dbReference type="EMBL" id="BJHY01000001">
    <property type="protein sequence ID" value="GDY78200.1"/>
    <property type="molecule type" value="Genomic_DNA"/>
</dbReference>
<feature type="compositionally biased region" description="Low complexity" evidence="5">
    <location>
        <begin position="573"/>
        <end position="589"/>
    </location>
</feature>
<feature type="region of interest" description="Disordered" evidence="5">
    <location>
        <begin position="565"/>
        <end position="589"/>
    </location>
</feature>
<dbReference type="AlphaFoldDB" id="A0A4D4N148"/>
<accession>A0A4D4N148</accession>
<evidence type="ECO:0000256" key="2">
    <source>
        <dbReference type="ARBA" id="ARBA00022723"/>
    </source>
</evidence>
<dbReference type="GO" id="GO:0051537">
    <property type="term" value="F:2 iron, 2 sulfur cluster binding"/>
    <property type="evidence" value="ECO:0007669"/>
    <property type="project" value="UniProtKB-KW"/>
</dbReference>
<feature type="compositionally biased region" description="Basic and acidic residues" evidence="5">
    <location>
        <begin position="501"/>
        <end position="510"/>
    </location>
</feature>
<evidence type="ECO:0000256" key="5">
    <source>
        <dbReference type="SAM" id="MobiDB-lite"/>
    </source>
</evidence>
<proteinExistence type="predicted"/>
<dbReference type="GO" id="GO:0005737">
    <property type="term" value="C:cytoplasm"/>
    <property type="evidence" value="ECO:0007669"/>
    <property type="project" value="TreeGrafter"/>
</dbReference>
<dbReference type="GO" id="GO:0046872">
    <property type="term" value="F:metal ion binding"/>
    <property type="evidence" value="ECO:0007669"/>
    <property type="project" value="UniProtKB-KW"/>
</dbReference>